<dbReference type="EMBL" id="CP099837">
    <property type="protein sequence ID" value="USY20486.1"/>
    <property type="molecule type" value="Genomic_DNA"/>
</dbReference>
<proteinExistence type="inferred from homology"/>
<dbReference type="SUPFAM" id="SSF52540">
    <property type="entry name" value="P-loop containing nucleoside triphosphate hydrolases"/>
    <property type="match status" value="1"/>
</dbReference>
<dbReference type="InterPro" id="IPR027417">
    <property type="entry name" value="P-loop_NTPase"/>
</dbReference>
<evidence type="ECO:0000256" key="2">
    <source>
        <dbReference type="ARBA" id="ARBA00022448"/>
    </source>
</evidence>
<feature type="domain" description="ABC transporter" evidence="5">
    <location>
        <begin position="3"/>
        <end position="239"/>
    </location>
</feature>
<protein>
    <submittedName>
        <fullName evidence="6">ATP-binding cassette domain-containing protein</fullName>
    </submittedName>
</protein>
<organism evidence="6 7">
    <name type="scientific">Nocardiopsis exhalans</name>
    <dbReference type="NCBI Taxonomy" id="163604"/>
    <lineage>
        <taxon>Bacteria</taxon>
        <taxon>Bacillati</taxon>
        <taxon>Actinomycetota</taxon>
        <taxon>Actinomycetes</taxon>
        <taxon>Streptosporangiales</taxon>
        <taxon>Nocardiopsidaceae</taxon>
        <taxon>Nocardiopsis</taxon>
    </lineage>
</organism>
<dbReference type="PROSITE" id="PS50893">
    <property type="entry name" value="ABC_TRANSPORTER_2"/>
    <property type="match status" value="1"/>
</dbReference>
<reference evidence="6" key="1">
    <citation type="submission" date="2022-06" db="EMBL/GenBank/DDBJ databases">
        <authorList>
            <person name="Ping M."/>
        </authorList>
    </citation>
    <scope>NUCLEOTIDE SEQUENCE</scope>
    <source>
        <strain evidence="6">JCM11759T</strain>
    </source>
</reference>
<dbReference type="PROSITE" id="PS00211">
    <property type="entry name" value="ABC_TRANSPORTER_1"/>
    <property type="match status" value="1"/>
</dbReference>
<keyword evidence="4 6" id="KW-0067">ATP-binding</keyword>
<dbReference type="SMART" id="SM00382">
    <property type="entry name" value="AAA"/>
    <property type="match status" value="1"/>
</dbReference>
<dbReference type="Pfam" id="PF00005">
    <property type="entry name" value="ABC_tran"/>
    <property type="match status" value="1"/>
</dbReference>
<evidence type="ECO:0000256" key="1">
    <source>
        <dbReference type="ARBA" id="ARBA00005417"/>
    </source>
</evidence>
<comment type="similarity">
    <text evidence="1">Belongs to the ABC transporter superfamily.</text>
</comment>
<dbReference type="PANTHER" id="PTHR43335:SF2">
    <property type="entry name" value="ABC TRANSPORTER, ATP-BINDING PROTEIN"/>
    <property type="match status" value="1"/>
</dbReference>
<dbReference type="InterPro" id="IPR003593">
    <property type="entry name" value="AAA+_ATPase"/>
</dbReference>
<evidence type="ECO:0000313" key="6">
    <source>
        <dbReference type="EMBL" id="USY20486.1"/>
    </source>
</evidence>
<accession>A0ABY5DBT6</accession>
<dbReference type="InterPro" id="IPR003439">
    <property type="entry name" value="ABC_transporter-like_ATP-bd"/>
</dbReference>
<dbReference type="InterPro" id="IPR017871">
    <property type="entry name" value="ABC_transporter-like_CS"/>
</dbReference>
<dbReference type="RefSeq" id="WP_254419551.1">
    <property type="nucleotide sequence ID" value="NZ_BAAAJB010000017.1"/>
</dbReference>
<dbReference type="PANTHER" id="PTHR43335">
    <property type="entry name" value="ABC TRANSPORTER, ATP-BINDING PROTEIN"/>
    <property type="match status" value="1"/>
</dbReference>
<evidence type="ECO:0000259" key="5">
    <source>
        <dbReference type="PROSITE" id="PS50893"/>
    </source>
</evidence>
<sequence length="258" mass="27684">MRITAEGLDFGYRGWGHRGRKKVLDSLTWNVEPGVTGLLGPNGAGKTTLLSLIVTLLPVRGGRLLIGEHDLATGVGRSRARRELGFVPQRFTLAGELTVADTVAYAAWAHGLDRRACGEAARRALESVDLAELADQRTRSLSGGQRQRVGIAAALAHAPRVLILDEPTAGLDPGQRLRVREVVAGLGADRTVLISTHLIEDVAHLCSRIGVLAGGRLEFQGTFPELEALIDDTAEASAYGSGFERAYDRLITRVGEHQ</sequence>
<keyword evidence="7" id="KW-1185">Reference proteome</keyword>
<gene>
    <name evidence="6" type="ORF">NE857_02165</name>
</gene>
<dbReference type="Gene3D" id="3.40.50.300">
    <property type="entry name" value="P-loop containing nucleotide triphosphate hydrolases"/>
    <property type="match status" value="1"/>
</dbReference>
<dbReference type="Proteomes" id="UP001055940">
    <property type="component" value="Chromosome"/>
</dbReference>
<name>A0ABY5DBT6_9ACTN</name>
<keyword evidence="3" id="KW-0547">Nucleotide-binding</keyword>
<evidence type="ECO:0000256" key="3">
    <source>
        <dbReference type="ARBA" id="ARBA00022741"/>
    </source>
</evidence>
<evidence type="ECO:0000313" key="7">
    <source>
        <dbReference type="Proteomes" id="UP001055940"/>
    </source>
</evidence>
<dbReference type="GO" id="GO:0005524">
    <property type="term" value="F:ATP binding"/>
    <property type="evidence" value="ECO:0007669"/>
    <property type="project" value="UniProtKB-KW"/>
</dbReference>
<evidence type="ECO:0000256" key="4">
    <source>
        <dbReference type="ARBA" id="ARBA00022840"/>
    </source>
</evidence>
<keyword evidence="2" id="KW-0813">Transport</keyword>